<feature type="binding site" evidence="6">
    <location>
        <position position="271"/>
    </location>
    <ligand>
        <name>a divalent metal cation</name>
        <dbReference type="ChEBI" id="CHEBI:60240"/>
        <label>2</label>
        <note>catalytic</note>
    </ligand>
</feature>
<evidence type="ECO:0000313" key="10">
    <source>
        <dbReference type="Proteomes" id="UP000199481"/>
    </source>
</evidence>
<protein>
    <recommendedName>
        <fullName evidence="6 7">Methionine aminopeptidase</fullName>
        <shortName evidence="6">MAP</shortName>
        <shortName evidence="6">MetAP</shortName>
        <ecNumber evidence="6 7">3.4.11.18</ecNumber>
    </recommendedName>
    <alternativeName>
        <fullName evidence="6">Peptidase M</fullName>
    </alternativeName>
</protein>
<dbReference type="GO" id="GO:0005829">
    <property type="term" value="C:cytosol"/>
    <property type="evidence" value="ECO:0007669"/>
    <property type="project" value="TreeGrafter"/>
</dbReference>
<proteinExistence type="inferred from homology"/>
<comment type="cofactor">
    <cofactor evidence="6">
        <name>Co(2+)</name>
        <dbReference type="ChEBI" id="CHEBI:48828"/>
    </cofactor>
    <cofactor evidence="6">
        <name>Zn(2+)</name>
        <dbReference type="ChEBI" id="CHEBI:29105"/>
    </cofactor>
    <cofactor evidence="6">
        <name>Mn(2+)</name>
        <dbReference type="ChEBI" id="CHEBI:29035"/>
    </cofactor>
    <cofactor evidence="6">
        <name>Fe(2+)</name>
        <dbReference type="ChEBI" id="CHEBI:29033"/>
    </cofactor>
    <text evidence="6">Binds 2 divalent metal cations per subunit. Has a high-affinity and a low affinity metal-binding site. The true nature of the physiological cofactor is under debate. The enzyme is active with cobalt, zinc, manganese or divalent iron ions. Most likely, methionine aminopeptidases function as mononuclear Fe(2+)-metalloproteases under physiological conditions, and the catalytically relevant metal-binding site has been assigned to the histidine-containing high-affinity site.</text>
</comment>
<dbReference type="PANTHER" id="PTHR43330:SF17">
    <property type="entry name" value="METHIONINE AMINOPEPTIDASE"/>
    <property type="match status" value="1"/>
</dbReference>
<evidence type="ECO:0000256" key="3">
    <source>
        <dbReference type="ARBA" id="ARBA00022670"/>
    </source>
</evidence>
<keyword evidence="3 6" id="KW-0645">Protease</keyword>
<evidence type="ECO:0000256" key="7">
    <source>
        <dbReference type="RuleBase" id="RU003653"/>
    </source>
</evidence>
<dbReference type="CDD" id="cd01086">
    <property type="entry name" value="MetAP1"/>
    <property type="match status" value="1"/>
</dbReference>
<evidence type="ECO:0000256" key="6">
    <source>
        <dbReference type="HAMAP-Rule" id="MF_01974"/>
    </source>
</evidence>
<organism evidence="9 10">
    <name type="scientific">Carnobacterium viridans</name>
    <dbReference type="NCBI Taxonomy" id="174587"/>
    <lineage>
        <taxon>Bacteria</taxon>
        <taxon>Bacillati</taxon>
        <taxon>Bacillota</taxon>
        <taxon>Bacilli</taxon>
        <taxon>Lactobacillales</taxon>
        <taxon>Carnobacteriaceae</taxon>
        <taxon>Carnobacterium</taxon>
    </lineage>
</organism>
<evidence type="ECO:0000259" key="8">
    <source>
        <dbReference type="Pfam" id="PF00557"/>
    </source>
</evidence>
<evidence type="ECO:0000313" key="9">
    <source>
        <dbReference type="EMBL" id="SDQ35962.1"/>
    </source>
</evidence>
<comment type="subunit">
    <text evidence="6">Monomer.</text>
</comment>
<evidence type="ECO:0000256" key="4">
    <source>
        <dbReference type="ARBA" id="ARBA00022723"/>
    </source>
</evidence>
<feature type="binding site" evidence="6">
    <location>
        <position position="144"/>
    </location>
    <ligand>
        <name>a divalent metal cation</name>
        <dbReference type="ChEBI" id="CHEBI:60240"/>
        <label>2</label>
        <note>catalytic</note>
    </ligand>
</feature>
<dbReference type="GO" id="GO:0006508">
    <property type="term" value="P:proteolysis"/>
    <property type="evidence" value="ECO:0007669"/>
    <property type="project" value="UniProtKB-KW"/>
</dbReference>
<sequence>MTTLFYSLITNKAYKFFYLSMKTLILLGIDLDLKKRGNELITLKSQREIDAMDESGTILANMHIALRDFIKPGITSWDIEEFAHKFILENDAIPEQIGFEGYEYATCISINDEICHGFPRKEVLKNGDLIKVDTVINLKGALSDSCWSYVVGESTAEKDHLMEVTLKAMYKGIEQAQAGNRIGDIGHAIQTYVESENLSIVREFLGHGVGPTLHEAPNVPSYGQAGKGLRLKEGMVITIEPMVNTGTWKSKMDDNGWTARTKDGGLSCQFEHTLAITKDGPRLLTSQNDQ</sequence>
<keyword evidence="4 6" id="KW-0479">Metal-binding</keyword>
<dbReference type="InterPro" id="IPR000994">
    <property type="entry name" value="Pept_M24"/>
</dbReference>
<feature type="binding site" evidence="6">
    <location>
        <position position="133"/>
    </location>
    <ligand>
        <name>a divalent metal cation</name>
        <dbReference type="ChEBI" id="CHEBI:60240"/>
        <label>1</label>
    </ligand>
</feature>
<feature type="binding site" evidence="6">
    <location>
        <position position="207"/>
    </location>
    <ligand>
        <name>a divalent metal cation</name>
        <dbReference type="ChEBI" id="CHEBI:60240"/>
        <label>2</label>
        <note>catalytic</note>
    </ligand>
</feature>
<keyword evidence="2 6" id="KW-0031">Aminopeptidase</keyword>
<dbReference type="EMBL" id="FNJW01000008">
    <property type="protein sequence ID" value="SDQ35962.1"/>
    <property type="molecule type" value="Genomic_DNA"/>
</dbReference>
<dbReference type="PANTHER" id="PTHR43330">
    <property type="entry name" value="METHIONINE AMINOPEPTIDASE"/>
    <property type="match status" value="1"/>
</dbReference>
<accession>A0A1H1A8H1</accession>
<dbReference type="EC" id="3.4.11.18" evidence="6 7"/>
<evidence type="ECO:0000256" key="2">
    <source>
        <dbReference type="ARBA" id="ARBA00022438"/>
    </source>
</evidence>
<comment type="catalytic activity">
    <reaction evidence="6 7">
        <text>Release of N-terminal amino acids, preferentially methionine, from peptides and arylamides.</text>
        <dbReference type="EC" id="3.4.11.18"/>
    </reaction>
</comment>
<dbReference type="Pfam" id="PF00557">
    <property type="entry name" value="Peptidase_M24"/>
    <property type="match status" value="1"/>
</dbReference>
<keyword evidence="10" id="KW-1185">Reference proteome</keyword>
<evidence type="ECO:0000256" key="1">
    <source>
        <dbReference type="ARBA" id="ARBA00002521"/>
    </source>
</evidence>
<comment type="function">
    <text evidence="1 6">Removes the N-terminal methionine from nascent proteins. The N-terminal methionine is often cleaved when the second residue in the primary sequence is small and uncharged (Met-Ala-, Cys, Gly, Pro, Ser, Thr, or Val). Requires deformylation of the N(alpha)-formylated initiator methionine before it can be hydrolyzed.</text>
</comment>
<dbReference type="GO" id="GO:0070006">
    <property type="term" value="F:metalloaminopeptidase activity"/>
    <property type="evidence" value="ECO:0007669"/>
    <property type="project" value="UniProtKB-UniRule"/>
</dbReference>
<feature type="binding site" evidence="6">
    <location>
        <position position="214"/>
    </location>
    <ligand>
        <name>substrate</name>
    </ligand>
</feature>
<feature type="binding site" evidence="6">
    <location>
        <position position="144"/>
    </location>
    <ligand>
        <name>a divalent metal cation</name>
        <dbReference type="ChEBI" id="CHEBI:60240"/>
        <label>1</label>
    </ligand>
</feature>
<dbReference type="InterPro" id="IPR036005">
    <property type="entry name" value="Creatinase/aminopeptidase-like"/>
</dbReference>
<feature type="binding site" evidence="6">
    <location>
        <position position="240"/>
    </location>
    <ligand>
        <name>a divalent metal cation</name>
        <dbReference type="ChEBI" id="CHEBI:60240"/>
        <label>2</label>
        <note>catalytic</note>
    </ligand>
</feature>
<dbReference type="InterPro" id="IPR001714">
    <property type="entry name" value="Pept_M24_MAP"/>
</dbReference>
<reference evidence="10" key="1">
    <citation type="submission" date="2016-10" db="EMBL/GenBank/DDBJ databases">
        <authorList>
            <person name="Varghese N."/>
            <person name="Submissions S."/>
        </authorList>
    </citation>
    <scope>NUCLEOTIDE SEQUENCE [LARGE SCALE GENOMIC DNA]</scope>
    <source>
        <strain evidence="10">MPL-11</strain>
    </source>
</reference>
<dbReference type="SUPFAM" id="SSF55920">
    <property type="entry name" value="Creatinase/aminopeptidase"/>
    <property type="match status" value="1"/>
</dbReference>
<dbReference type="GO" id="GO:0046872">
    <property type="term" value="F:metal ion binding"/>
    <property type="evidence" value="ECO:0007669"/>
    <property type="project" value="UniProtKB-UniRule"/>
</dbReference>
<dbReference type="AlphaFoldDB" id="A0A1H1A8H1"/>
<dbReference type="GO" id="GO:0004239">
    <property type="term" value="F:initiator methionyl aminopeptidase activity"/>
    <property type="evidence" value="ECO:0007669"/>
    <property type="project" value="UniProtKB-UniRule"/>
</dbReference>
<comment type="similarity">
    <text evidence="6">Belongs to the peptidase M24A family. Methionine aminopeptidase type 1 subfamily.</text>
</comment>
<dbReference type="PRINTS" id="PR00599">
    <property type="entry name" value="MAPEPTIDASE"/>
</dbReference>
<dbReference type="NCBIfam" id="TIGR00500">
    <property type="entry name" value="met_pdase_I"/>
    <property type="match status" value="1"/>
</dbReference>
<name>A0A1H1A8H1_9LACT</name>
<keyword evidence="5 6" id="KW-0378">Hydrolase</keyword>
<feature type="binding site" evidence="6">
    <location>
        <position position="116"/>
    </location>
    <ligand>
        <name>substrate</name>
    </ligand>
</feature>
<dbReference type="Proteomes" id="UP000199481">
    <property type="component" value="Unassembled WGS sequence"/>
</dbReference>
<dbReference type="HAMAP" id="MF_01974">
    <property type="entry name" value="MetAP_1"/>
    <property type="match status" value="1"/>
</dbReference>
<evidence type="ECO:0000256" key="5">
    <source>
        <dbReference type="ARBA" id="ARBA00022801"/>
    </source>
</evidence>
<feature type="domain" description="Peptidase M24" evidence="8">
    <location>
        <begin position="51"/>
        <end position="278"/>
    </location>
</feature>
<dbReference type="InterPro" id="IPR002467">
    <property type="entry name" value="Pept_M24A_MAP1"/>
</dbReference>
<dbReference type="Gene3D" id="3.90.230.10">
    <property type="entry name" value="Creatinase/methionine aminopeptidase superfamily"/>
    <property type="match status" value="1"/>
</dbReference>
<gene>
    <name evidence="6" type="primary">map</name>
    <name evidence="9" type="ORF">SAMN04487752_1959</name>
</gene>
<feature type="binding site" evidence="6">
    <location>
        <position position="271"/>
    </location>
    <ligand>
        <name>a divalent metal cation</name>
        <dbReference type="ChEBI" id="CHEBI:60240"/>
        <label>1</label>
    </ligand>
</feature>